<dbReference type="OrthoDB" id="27582at10239"/>
<protein>
    <submittedName>
        <fullName evidence="1">Uncharacterized protein</fullName>
    </submittedName>
</protein>
<dbReference type="EMBL" id="KF669652">
    <property type="protein sequence ID" value="AGY47477.1"/>
    <property type="molecule type" value="Genomic_DNA"/>
</dbReference>
<evidence type="ECO:0000313" key="2">
    <source>
        <dbReference type="Proteomes" id="UP000017648"/>
    </source>
</evidence>
<accession>U5PY26</accession>
<keyword evidence="2" id="KW-1185">Reference proteome</keyword>
<dbReference type="GeneID" id="17960136"/>
<evidence type="ECO:0000313" key="1">
    <source>
        <dbReference type="EMBL" id="AGY47477.1"/>
    </source>
</evidence>
<dbReference type="RefSeq" id="YP_008771578.1">
    <property type="nucleotide sequence ID" value="NC_022771.1"/>
</dbReference>
<reference evidence="1 2" key="1">
    <citation type="journal article" date="2013" name="Genome Announc.">
        <title>Complete Genome of Bacillus subtilis Myophage Grass.</title>
        <authorList>
            <person name="Miller S.Y."/>
            <person name="Colquhoun J.M."/>
            <person name="Perl A.L."/>
            <person name="Chamakura K.R."/>
            <person name="Kuty Everett G.F."/>
        </authorList>
    </citation>
    <scope>NUCLEOTIDE SEQUENCE [LARGE SCALE GENOMIC DNA]</scope>
</reference>
<dbReference type="Proteomes" id="UP000017648">
    <property type="component" value="Segment"/>
</dbReference>
<proteinExistence type="predicted"/>
<organismHost>
    <name type="scientific">Bacillus subtilis</name>
    <dbReference type="NCBI Taxonomy" id="1423"/>
</organismHost>
<gene>
    <name evidence="1" type="ORF">Grass_212</name>
</gene>
<organism evidence="1 2">
    <name type="scientific">Bacillus phage Grass</name>
    <dbReference type="NCBI Taxonomy" id="1406785"/>
    <lineage>
        <taxon>Viruses</taxon>
        <taxon>Duplodnaviria</taxon>
        <taxon>Heunggongvirae</taxon>
        <taxon>Uroviricota</taxon>
        <taxon>Caudoviricetes</taxon>
        <taxon>Herelleviridae</taxon>
        <taxon>Bastillevirinae</taxon>
        <taxon>Nitunavirus</taxon>
        <taxon>Nitunavirus grass</taxon>
    </lineage>
</organism>
<dbReference type="KEGG" id="vg:17960136"/>
<sequence length="205" mass="23254">MSELSKSAIMAIKSLRAAGIRISRLSPESRLFLYGVKPALAIPIDSAASKIFVYNFPSLVEPLNSSPRAVIFQDAYKLHEYVQKAEVVEVNNMFWEGSQFKASCKDVGIALGYPPSACAWFAQYKNRADKNEEGTRQVYYHGMQFMTHENLIVENINWLRENMPVPEHLQDKEYVSFPRRHIANRIKMIGTFDDILSSSLGGEES</sequence>
<name>U5PY26_BPGRA</name>